<sequence length="171" mass="19273">MVTHEHQQVVQGFDHAIDSALAPMGLDWETFSYSKVNINVNGISKQPDWGWAPYTPLLRDIELWPDPSRGNAIAIKANRTRPLITMDKYEWDLTNGQAQLSQHIKIRENDTGDKVSVSGAPLTIPFDRLFLRPPQPPREGDLIIGREETEEVAKLVHSPRKSFSTPSTTAF</sequence>
<keyword evidence="2" id="KW-1185">Reference proteome</keyword>
<gene>
    <name evidence="1" type="ORF">VN97_g11206</name>
</gene>
<organism evidence="1 2">
    <name type="scientific">Penicillium thymicola</name>
    <dbReference type="NCBI Taxonomy" id="293382"/>
    <lineage>
        <taxon>Eukaryota</taxon>
        <taxon>Fungi</taxon>
        <taxon>Dikarya</taxon>
        <taxon>Ascomycota</taxon>
        <taxon>Pezizomycotina</taxon>
        <taxon>Eurotiomycetes</taxon>
        <taxon>Eurotiomycetidae</taxon>
        <taxon>Eurotiales</taxon>
        <taxon>Aspergillaceae</taxon>
        <taxon>Penicillium</taxon>
    </lineage>
</organism>
<proteinExistence type="predicted"/>
<dbReference type="EMBL" id="LACB01000592">
    <property type="protein sequence ID" value="KAJ9482238.1"/>
    <property type="molecule type" value="Genomic_DNA"/>
</dbReference>
<protein>
    <submittedName>
        <fullName evidence="1">Uncharacterized protein</fullName>
    </submittedName>
</protein>
<dbReference type="Proteomes" id="UP001227192">
    <property type="component" value="Unassembled WGS sequence"/>
</dbReference>
<name>A0AAI9T877_PENTH</name>
<evidence type="ECO:0000313" key="1">
    <source>
        <dbReference type="EMBL" id="KAJ9482238.1"/>
    </source>
</evidence>
<accession>A0AAI9T877</accession>
<reference evidence="1" key="1">
    <citation type="submission" date="2015-06" db="EMBL/GenBank/DDBJ databases">
        <authorList>
            <person name="Nguyen H."/>
        </authorList>
    </citation>
    <scope>NUCLEOTIDE SEQUENCE</scope>
    <source>
        <strain evidence="1">DAOM 180753</strain>
    </source>
</reference>
<comment type="caution">
    <text evidence="1">The sequence shown here is derived from an EMBL/GenBank/DDBJ whole genome shotgun (WGS) entry which is preliminary data.</text>
</comment>
<dbReference type="AlphaFoldDB" id="A0AAI9T877"/>
<reference evidence="1" key="2">
    <citation type="journal article" date="2016" name="Fungal Biol.">
        <title>Ochratoxin A production by Penicillium thymicola.</title>
        <authorList>
            <person name="Nguyen H.D.T."/>
            <person name="McMullin D.R."/>
            <person name="Ponomareva E."/>
            <person name="Riley R."/>
            <person name="Pomraning K.R."/>
            <person name="Baker S.E."/>
            <person name="Seifert K.A."/>
        </authorList>
    </citation>
    <scope>NUCLEOTIDE SEQUENCE</scope>
    <source>
        <strain evidence="1">DAOM 180753</strain>
    </source>
</reference>
<evidence type="ECO:0000313" key="2">
    <source>
        <dbReference type="Proteomes" id="UP001227192"/>
    </source>
</evidence>